<accession>A0A5C3N897</accession>
<keyword evidence="3" id="KW-1185">Reference proteome</keyword>
<feature type="region of interest" description="Disordered" evidence="1">
    <location>
        <begin position="295"/>
        <end position="372"/>
    </location>
</feature>
<evidence type="ECO:0000313" key="2">
    <source>
        <dbReference type="EMBL" id="TFK54059.1"/>
    </source>
</evidence>
<proteinExistence type="predicted"/>
<feature type="compositionally biased region" description="Low complexity" evidence="1">
    <location>
        <begin position="1"/>
        <end position="16"/>
    </location>
</feature>
<feature type="compositionally biased region" description="Basic and acidic residues" evidence="1">
    <location>
        <begin position="295"/>
        <end position="316"/>
    </location>
</feature>
<sequence length="532" mass="59664">MPPHASSSSSASTSATKSRKRRFTRQDLLHALEILGPLSTPLPPELPPSPPASRGSSPVRGTKRKQPSTSGASNATQPKRPRTSTTAAANHTRTIRTEPTEDGEVGEERTYQVAQPAFTSTFVPVRRPRRGRPQKGDVQWDRRQHIVRYWARALKFSAETRWNSTHPPSDPQYRPLTHPPPADSSYHKHGATIARLEAMDSLFCFAYANWLSEYPKNQANSESWHTLHPYANWCLRLWGSPETAGEKEIAFFGLTSMLRGFIESRCAILSSRMYIRNTTGELAAKGLADLQHEQKKTKDKLISDELAKDPSLRDLPPKMLPSPASTAHGSANSTPNVVQEGTPIRAAESASPSTHRSKQPKREGFSDSGKPLTKDAFEQFIQDKMPNELATMQSVPVQATYAYITHVKTQSHHLDEAIKHAEASQPRLNLPVLAKHFPTTFARVIQTSLQPHEEYEPDFDDEEGELYWPGNGITGEGLGWVCLLGRAMIREFGKDYGYKGYHGMVRRQNWRQDGNLPPYHPIFDMPEIPDLW</sequence>
<dbReference type="OrthoDB" id="3238644at2759"/>
<gene>
    <name evidence="2" type="ORF">OE88DRAFT_1145771</name>
</gene>
<feature type="compositionally biased region" description="Polar residues" evidence="1">
    <location>
        <begin position="67"/>
        <end position="92"/>
    </location>
</feature>
<feature type="compositionally biased region" description="Pro residues" evidence="1">
    <location>
        <begin position="40"/>
        <end position="51"/>
    </location>
</feature>
<feature type="region of interest" description="Disordered" evidence="1">
    <location>
        <begin position="1"/>
        <end position="139"/>
    </location>
</feature>
<organism evidence="2 3">
    <name type="scientific">Heliocybe sulcata</name>
    <dbReference type="NCBI Taxonomy" id="5364"/>
    <lineage>
        <taxon>Eukaryota</taxon>
        <taxon>Fungi</taxon>
        <taxon>Dikarya</taxon>
        <taxon>Basidiomycota</taxon>
        <taxon>Agaricomycotina</taxon>
        <taxon>Agaricomycetes</taxon>
        <taxon>Gloeophyllales</taxon>
        <taxon>Gloeophyllaceae</taxon>
        <taxon>Heliocybe</taxon>
    </lineage>
</organism>
<name>A0A5C3N897_9AGAM</name>
<dbReference type="AlphaFoldDB" id="A0A5C3N897"/>
<protein>
    <submittedName>
        <fullName evidence="2">Uncharacterized protein</fullName>
    </submittedName>
</protein>
<feature type="compositionally biased region" description="Polar residues" evidence="1">
    <location>
        <begin position="323"/>
        <end position="339"/>
    </location>
</feature>
<dbReference type="Proteomes" id="UP000305948">
    <property type="component" value="Unassembled WGS sequence"/>
</dbReference>
<reference evidence="2 3" key="1">
    <citation type="journal article" date="2019" name="Nat. Ecol. Evol.">
        <title>Megaphylogeny resolves global patterns of mushroom evolution.</title>
        <authorList>
            <person name="Varga T."/>
            <person name="Krizsan K."/>
            <person name="Foldi C."/>
            <person name="Dima B."/>
            <person name="Sanchez-Garcia M."/>
            <person name="Sanchez-Ramirez S."/>
            <person name="Szollosi G.J."/>
            <person name="Szarkandi J.G."/>
            <person name="Papp V."/>
            <person name="Albert L."/>
            <person name="Andreopoulos W."/>
            <person name="Angelini C."/>
            <person name="Antonin V."/>
            <person name="Barry K.W."/>
            <person name="Bougher N.L."/>
            <person name="Buchanan P."/>
            <person name="Buyck B."/>
            <person name="Bense V."/>
            <person name="Catcheside P."/>
            <person name="Chovatia M."/>
            <person name="Cooper J."/>
            <person name="Damon W."/>
            <person name="Desjardin D."/>
            <person name="Finy P."/>
            <person name="Geml J."/>
            <person name="Haridas S."/>
            <person name="Hughes K."/>
            <person name="Justo A."/>
            <person name="Karasinski D."/>
            <person name="Kautmanova I."/>
            <person name="Kiss B."/>
            <person name="Kocsube S."/>
            <person name="Kotiranta H."/>
            <person name="LaButti K.M."/>
            <person name="Lechner B.E."/>
            <person name="Liimatainen K."/>
            <person name="Lipzen A."/>
            <person name="Lukacs Z."/>
            <person name="Mihaltcheva S."/>
            <person name="Morgado L.N."/>
            <person name="Niskanen T."/>
            <person name="Noordeloos M.E."/>
            <person name="Ohm R.A."/>
            <person name="Ortiz-Santana B."/>
            <person name="Ovrebo C."/>
            <person name="Racz N."/>
            <person name="Riley R."/>
            <person name="Savchenko A."/>
            <person name="Shiryaev A."/>
            <person name="Soop K."/>
            <person name="Spirin V."/>
            <person name="Szebenyi C."/>
            <person name="Tomsovsky M."/>
            <person name="Tulloss R.E."/>
            <person name="Uehling J."/>
            <person name="Grigoriev I.V."/>
            <person name="Vagvolgyi C."/>
            <person name="Papp T."/>
            <person name="Martin F.M."/>
            <person name="Miettinen O."/>
            <person name="Hibbett D.S."/>
            <person name="Nagy L.G."/>
        </authorList>
    </citation>
    <scope>NUCLEOTIDE SEQUENCE [LARGE SCALE GENOMIC DNA]</scope>
    <source>
        <strain evidence="2 3">OMC1185</strain>
    </source>
</reference>
<evidence type="ECO:0000313" key="3">
    <source>
        <dbReference type="Proteomes" id="UP000305948"/>
    </source>
</evidence>
<dbReference type="EMBL" id="ML213506">
    <property type="protein sequence ID" value="TFK54059.1"/>
    <property type="molecule type" value="Genomic_DNA"/>
</dbReference>
<evidence type="ECO:0000256" key="1">
    <source>
        <dbReference type="SAM" id="MobiDB-lite"/>
    </source>
</evidence>